<keyword evidence="5" id="KW-0560">Oxidoreductase</keyword>
<comment type="similarity">
    <text evidence="2">Belongs to the cytochrome P450 family.</text>
</comment>
<keyword evidence="6" id="KW-0408">Iron</keyword>
<dbReference type="Proteomes" id="UP000186456">
    <property type="component" value="Unassembled WGS sequence"/>
</dbReference>
<evidence type="ECO:0000256" key="2">
    <source>
        <dbReference type="ARBA" id="ARBA00010617"/>
    </source>
</evidence>
<gene>
    <name evidence="9" type="ORF">SAMN04487788_0976</name>
</gene>
<organism evidence="9 10">
    <name type="scientific">Microbacterium testaceum (strain StLB037)</name>
    <dbReference type="NCBI Taxonomy" id="979556"/>
    <lineage>
        <taxon>Bacteria</taxon>
        <taxon>Bacillati</taxon>
        <taxon>Actinomycetota</taxon>
        <taxon>Actinomycetes</taxon>
        <taxon>Micrococcales</taxon>
        <taxon>Microbacteriaceae</taxon>
        <taxon>Microbacterium</taxon>
    </lineage>
</organism>
<keyword evidence="3" id="KW-0349">Heme</keyword>
<evidence type="ECO:0000313" key="10">
    <source>
        <dbReference type="Proteomes" id="UP000186456"/>
    </source>
</evidence>
<evidence type="ECO:0000256" key="5">
    <source>
        <dbReference type="ARBA" id="ARBA00023002"/>
    </source>
</evidence>
<dbReference type="Pfam" id="PF00067">
    <property type="entry name" value="p450"/>
    <property type="match status" value="1"/>
</dbReference>
<dbReference type="GO" id="GO:0020037">
    <property type="term" value="F:heme binding"/>
    <property type="evidence" value="ECO:0007669"/>
    <property type="project" value="InterPro"/>
</dbReference>
<sequence>MASPLALLRDDSLALLIRGYGFGSHLWRRADRGARAVPFRLLGREALFVRGEEGVDLFYDESRIRRHGAMPAFIQESLFGHGSVHSLDGAEHRHRKATFVDVLYDDAEVQRLLPELDRQWQGELDAWVTGGERSAYDAAVGALGRSIMRWAGIPGTASAQTRWAKRQAQIVDGFGVPYSPEFALALINRRWSDRHAAELIDAVRAGTLRPAENTALHAWAHHRDQDGELLPAKTAGIELQNSFRPMIAVSRFVAFAAKELHDRPEWRERIAAETTERGTHVGGELSTAFAQEIRRTAPFVPMLPAWAETDIELDGQRVPAGGRVVLDILGTDTDTREWEHPSDFAPERFVGVDDYEAIRAFVPHGGADVRTGHRCPGEKLAIAGLAASIAVLSDPRIRISGRGLDVNRRRMPTKPRSGGRVRRADAPSSCPFHFGRSAR</sequence>
<dbReference type="PANTHER" id="PTHR24286:SF24">
    <property type="entry name" value="LANOSTEROL 14-ALPHA DEMETHYLASE"/>
    <property type="match status" value="1"/>
</dbReference>
<keyword evidence="4" id="KW-0479">Metal-binding</keyword>
<dbReference type="InterPro" id="IPR036396">
    <property type="entry name" value="Cyt_P450_sf"/>
</dbReference>
<dbReference type="PANTHER" id="PTHR24286">
    <property type="entry name" value="CYTOCHROME P450 26"/>
    <property type="match status" value="1"/>
</dbReference>
<dbReference type="InterPro" id="IPR001128">
    <property type="entry name" value="Cyt_P450"/>
</dbReference>
<dbReference type="GO" id="GO:0005506">
    <property type="term" value="F:iron ion binding"/>
    <property type="evidence" value="ECO:0007669"/>
    <property type="project" value="InterPro"/>
</dbReference>
<reference evidence="9 10" key="1">
    <citation type="submission" date="2016-10" db="EMBL/GenBank/DDBJ databases">
        <authorList>
            <person name="de Groot N.N."/>
        </authorList>
    </citation>
    <scope>NUCLEOTIDE SEQUENCE [LARGE SCALE GENOMIC DNA]</scope>
    <source>
        <strain evidence="9 10">StLB037</strain>
    </source>
</reference>
<evidence type="ECO:0000256" key="7">
    <source>
        <dbReference type="ARBA" id="ARBA00023033"/>
    </source>
</evidence>
<dbReference type="SUPFAM" id="SSF48264">
    <property type="entry name" value="Cytochrome P450"/>
    <property type="match status" value="1"/>
</dbReference>
<dbReference type="GO" id="GO:0004497">
    <property type="term" value="F:monooxygenase activity"/>
    <property type="evidence" value="ECO:0007669"/>
    <property type="project" value="UniProtKB-KW"/>
</dbReference>
<evidence type="ECO:0000313" key="9">
    <source>
        <dbReference type="EMBL" id="SDO80086.1"/>
    </source>
</evidence>
<keyword evidence="7" id="KW-0503">Monooxygenase</keyword>
<accession>A0A1H0MIJ6</accession>
<evidence type="ECO:0000256" key="6">
    <source>
        <dbReference type="ARBA" id="ARBA00023004"/>
    </source>
</evidence>
<feature type="region of interest" description="Disordered" evidence="8">
    <location>
        <begin position="407"/>
        <end position="439"/>
    </location>
</feature>
<comment type="cofactor">
    <cofactor evidence="1">
        <name>heme</name>
        <dbReference type="ChEBI" id="CHEBI:30413"/>
    </cofactor>
</comment>
<dbReference type="GO" id="GO:0016705">
    <property type="term" value="F:oxidoreductase activity, acting on paired donors, with incorporation or reduction of molecular oxygen"/>
    <property type="evidence" value="ECO:0007669"/>
    <property type="project" value="InterPro"/>
</dbReference>
<dbReference type="RefSeq" id="WP_074694613.1">
    <property type="nucleotide sequence ID" value="NZ_FNJN01000002.1"/>
</dbReference>
<name>A0A1H0MIJ6_MICTS</name>
<dbReference type="EMBL" id="FNJN01000002">
    <property type="protein sequence ID" value="SDO80086.1"/>
    <property type="molecule type" value="Genomic_DNA"/>
</dbReference>
<evidence type="ECO:0000256" key="4">
    <source>
        <dbReference type="ARBA" id="ARBA00022723"/>
    </source>
</evidence>
<evidence type="ECO:0000256" key="3">
    <source>
        <dbReference type="ARBA" id="ARBA00022617"/>
    </source>
</evidence>
<proteinExistence type="inferred from homology"/>
<dbReference type="GO" id="GO:0016125">
    <property type="term" value="P:sterol metabolic process"/>
    <property type="evidence" value="ECO:0007669"/>
    <property type="project" value="TreeGrafter"/>
</dbReference>
<dbReference type="AlphaFoldDB" id="A0A1H0MIJ6"/>
<protein>
    <submittedName>
        <fullName evidence="9">Fatty-acid peroxygenase</fullName>
    </submittedName>
</protein>
<evidence type="ECO:0000256" key="1">
    <source>
        <dbReference type="ARBA" id="ARBA00001971"/>
    </source>
</evidence>
<evidence type="ECO:0000256" key="8">
    <source>
        <dbReference type="SAM" id="MobiDB-lite"/>
    </source>
</evidence>
<feature type="compositionally biased region" description="Basic residues" evidence="8">
    <location>
        <begin position="409"/>
        <end position="421"/>
    </location>
</feature>
<dbReference type="Gene3D" id="1.10.630.10">
    <property type="entry name" value="Cytochrome P450"/>
    <property type="match status" value="1"/>
</dbReference>